<protein>
    <submittedName>
        <fullName evidence="2">Helix-turn-helix domain-containing protein</fullName>
    </submittedName>
</protein>
<proteinExistence type="predicted"/>
<name>A0A7U3Q4Y5_9SPHI</name>
<feature type="domain" description="Helix-turn-helix" evidence="1">
    <location>
        <begin position="40"/>
        <end position="89"/>
    </location>
</feature>
<organism evidence="2 3">
    <name type="scientific">Pedobacter endophyticus</name>
    <dbReference type="NCBI Taxonomy" id="2789740"/>
    <lineage>
        <taxon>Bacteria</taxon>
        <taxon>Pseudomonadati</taxon>
        <taxon>Bacteroidota</taxon>
        <taxon>Sphingobacteriia</taxon>
        <taxon>Sphingobacteriales</taxon>
        <taxon>Sphingobacteriaceae</taxon>
        <taxon>Pedobacter</taxon>
    </lineage>
</organism>
<dbReference type="InterPro" id="IPR041657">
    <property type="entry name" value="HTH_17"/>
</dbReference>
<reference evidence="2 3" key="1">
    <citation type="submission" date="2020-11" db="EMBL/GenBank/DDBJ databases">
        <title>Pedobacter endophytica, an endophytic bacteria isolated form Carex pumila.</title>
        <authorList>
            <person name="Peng Y."/>
            <person name="Jiang L."/>
            <person name="Lee J."/>
        </authorList>
    </citation>
    <scope>NUCLEOTIDE SEQUENCE [LARGE SCALE GENOMIC DNA]</scope>
    <source>
        <strain evidence="2 3">JBR3-12</strain>
    </source>
</reference>
<accession>A0A7U3Q4Y5</accession>
<dbReference type="GO" id="GO:0003677">
    <property type="term" value="F:DNA binding"/>
    <property type="evidence" value="ECO:0007669"/>
    <property type="project" value="InterPro"/>
</dbReference>
<dbReference type="SUPFAM" id="SSF46955">
    <property type="entry name" value="Putative DNA-binding domain"/>
    <property type="match status" value="1"/>
</dbReference>
<gene>
    <name evidence="2" type="ORF">IZT61_16610</name>
</gene>
<dbReference type="AlphaFoldDB" id="A0A7U3Q4Y5"/>
<dbReference type="RefSeq" id="WP_196098162.1">
    <property type="nucleotide sequence ID" value="NZ_CP064939.1"/>
</dbReference>
<dbReference type="EMBL" id="CP064939">
    <property type="protein sequence ID" value="QPH38685.1"/>
    <property type="molecule type" value="Genomic_DNA"/>
</dbReference>
<keyword evidence="3" id="KW-1185">Reference proteome</keyword>
<dbReference type="KEGG" id="pex:IZT61_16610"/>
<dbReference type="InterPro" id="IPR010093">
    <property type="entry name" value="SinI_DNA-bd"/>
</dbReference>
<evidence type="ECO:0000259" key="1">
    <source>
        <dbReference type="Pfam" id="PF12728"/>
    </source>
</evidence>
<dbReference type="Proteomes" id="UP000594759">
    <property type="component" value="Chromosome"/>
</dbReference>
<dbReference type="InterPro" id="IPR009061">
    <property type="entry name" value="DNA-bd_dom_put_sf"/>
</dbReference>
<evidence type="ECO:0000313" key="2">
    <source>
        <dbReference type="EMBL" id="QPH38685.1"/>
    </source>
</evidence>
<sequence>MRFTFEQLPEEVAKIHDKLDRISKLLSPKEISTEVPENNLLNIQQAAQYLSLAVNTIYSKVSRKEIPYIKKGKRLYFFKDQLADWVESGTSSNTSLIEAETETQFLAKHLRKARRLF</sequence>
<dbReference type="NCBIfam" id="TIGR01764">
    <property type="entry name" value="excise"/>
    <property type="match status" value="1"/>
</dbReference>
<dbReference type="Pfam" id="PF12728">
    <property type="entry name" value="HTH_17"/>
    <property type="match status" value="1"/>
</dbReference>
<evidence type="ECO:0000313" key="3">
    <source>
        <dbReference type="Proteomes" id="UP000594759"/>
    </source>
</evidence>